<dbReference type="Proteomes" id="UP000636800">
    <property type="component" value="Chromosome 6"/>
</dbReference>
<keyword evidence="3" id="KW-1185">Reference proteome</keyword>
<evidence type="ECO:0000313" key="2">
    <source>
        <dbReference type="EMBL" id="KAG0477076.1"/>
    </source>
</evidence>
<gene>
    <name evidence="2" type="ORF">HPP92_013917</name>
</gene>
<evidence type="ECO:0000256" key="1">
    <source>
        <dbReference type="SAM" id="MobiDB-lite"/>
    </source>
</evidence>
<accession>A0A835QTZ6</accession>
<reference evidence="2 3" key="1">
    <citation type="journal article" date="2020" name="Nat. Food">
        <title>A phased Vanilla planifolia genome enables genetic improvement of flavour and production.</title>
        <authorList>
            <person name="Hasing T."/>
            <person name="Tang H."/>
            <person name="Brym M."/>
            <person name="Khazi F."/>
            <person name="Huang T."/>
            <person name="Chambers A.H."/>
        </authorList>
    </citation>
    <scope>NUCLEOTIDE SEQUENCE [LARGE SCALE GENOMIC DNA]</scope>
    <source>
        <tissue evidence="2">Leaf</tissue>
    </source>
</reference>
<feature type="compositionally biased region" description="Basic residues" evidence="1">
    <location>
        <begin position="68"/>
        <end position="78"/>
    </location>
</feature>
<dbReference type="AlphaFoldDB" id="A0A835QTZ6"/>
<protein>
    <submittedName>
        <fullName evidence="2">Uncharacterized protein</fullName>
    </submittedName>
</protein>
<evidence type="ECO:0000313" key="3">
    <source>
        <dbReference type="Proteomes" id="UP000636800"/>
    </source>
</evidence>
<proteinExistence type="predicted"/>
<name>A0A835QTZ6_VANPL</name>
<dbReference type="OrthoDB" id="8300383at2759"/>
<feature type="region of interest" description="Disordered" evidence="1">
    <location>
        <begin position="44"/>
        <end position="90"/>
    </location>
</feature>
<dbReference type="EMBL" id="JADCNL010000006">
    <property type="protein sequence ID" value="KAG0477076.1"/>
    <property type="molecule type" value="Genomic_DNA"/>
</dbReference>
<sequence length="90" mass="9625">MPSRAPSLGSAFASGLESPSIAPCILAPSGRQPARMAEAPARVGAASACRPRIARQPTASLRGPRGGTRNRKHPPRHRMWTDTMEEGVRR</sequence>
<organism evidence="2 3">
    <name type="scientific">Vanilla planifolia</name>
    <name type="common">Vanilla</name>
    <dbReference type="NCBI Taxonomy" id="51239"/>
    <lineage>
        <taxon>Eukaryota</taxon>
        <taxon>Viridiplantae</taxon>
        <taxon>Streptophyta</taxon>
        <taxon>Embryophyta</taxon>
        <taxon>Tracheophyta</taxon>
        <taxon>Spermatophyta</taxon>
        <taxon>Magnoliopsida</taxon>
        <taxon>Liliopsida</taxon>
        <taxon>Asparagales</taxon>
        <taxon>Orchidaceae</taxon>
        <taxon>Vanilloideae</taxon>
        <taxon>Vanilleae</taxon>
        <taxon>Vanilla</taxon>
    </lineage>
</organism>
<comment type="caution">
    <text evidence="2">The sequence shown here is derived from an EMBL/GenBank/DDBJ whole genome shotgun (WGS) entry which is preliminary data.</text>
</comment>